<dbReference type="SUPFAM" id="SSF50978">
    <property type="entry name" value="WD40 repeat-like"/>
    <property type="match status" value="1"/>
</dbReference>
<dbReference type="Gene3D" id="2.130.10.10">
    <property type="entry name" value="YVTN repeat-like/Quinoprotein amine dehydrogenase"/>
    <property type="match status" value="1"/>
</dbReference>
<dbReference type="KEGG" id="lel:PVL30_002356"/>
<protein>
    <recommendedName>
        <fullName evidence="8">Cytoplasmic dynein intermediate chain</fullName>
    </recommendedName>
</protein>
<dbReference type="STRING" id="379508.A5E6M1"/>
<dbReference type="InterPro" id="IPR015943">
    <property type="entry name" value="WD40/YVTN_repeat-like_dom_sf"/>
</dbReference>
<evidence type="ECO:0000256" key="3">
    <source>
        <dbReference type="ARBA" id="ARBA00022737"/>
    </source>
</evidence>
<keyword evidence="7" id="KW-1185">Reference proteome</keyword>
<evidence type="ECO:0000313" key="7">
    <source>
        <dbReference type="Proteomes" id="UP000001996"/>
    </source>
</evidence>
<keyword evidence="3" id="KW-0677">Repeat</keyword>
<dbReference type="EMBL" id="CH981532">
    <property type="protein sequence ID" value="EDK47079.1"/>
    <property type="molecule type" value="Genomic_DNA"/>
</dbReference>
<dbReference type="GO" id="GO:0045503">
    <property type="term" value="F:dynein light chain binding"/>
    <property type="evidence" value="ECO:0007669"/>
    <property type="project" value="TreeGrafter"/>
</dbReference>
<dbReference type="InterPro" id="IPR036322">
    <property type="entry name" value="WD40_repeat_dom_sf"/>
</dbReference>
<feature type="coiled-coil region" evidence="4">
    <location>
        <begin position="9"/>
        <end position="36"/>
    </location>
</feature>
<proteinExistence type="predicted"/>
<sequence length="628" mass="71392">MSEDRQKILEQKRQRLLELQQKRAALEAARSKASEHHEVPAAPQKIDASTQTDLTVTYSGGNTGGEDLDFAIRVGSTAVSQSELLENKAKKSDQRQELTHFDKAVQTIDLDLQEENILEADSKLKNETKTGSAELSENKSFNVLNVSEYELNRAIIESIKTINKVQITRSIDLEPVLSRTNFEKSEFIIGTHTFSLERNIQCFDVSPHNPNQIVVGFERSMEYMYSAVLYEIQENTILVPLLYFVSISEITMLKFDTNKEGRIIGALANGAVAVWEVDDYALMLDPALITHYSVFTIGSDEELWFPHRRKIVMMEQIRVDQNDCVVTLSEEGVLNLWSTKILSQPRFSRRLLDENTLRAGLLVEHGVYTGPKDVVGEFEAKLKMVIAANNGKLYNEQWKLIHEPMEDNSLFVKTLNNFGSADIGVGTRNDGESSKSSTISSSGGGGGVVVSGYDGHGGYGGNGYIISSHLDWHLRIWKDYKQEALFTVPTDYVIEKIAQRPQYPYQFVAVGCFVDEYVITFWDLERRLYNPIRTLFENVEDVESVIFNGPWELLLCRKNKVQSIKLNKNFKLSTKRRKDENRGKGYENENNHEKANEVDDVEEDPFDRGLLEEMKKVNNLNNFQARLN</sequence>
<keyword evidence="4" id="KW-0175">Coiled coil</keyword>
<dbReference type="PANTHER" id="PTHR12442">
    <property type="entry name" value="DYNEIN INTERMEDIATE CHAIN"/>
    <property type="match status" value="1"/>
</dbReference>
<dbReference type="InterPro" id="IPR050687">
    <property type="entry name" value="Dynein_IC"/>
</dbReference>
<feature type="region of interest" description="Disordered" evidence="5">
    <location>
        <begin position="575"/>
        <end position="602"/>
    </location>
</feature>
<dbReference type="AlphaFoldDB" id="A5E6M1"/>
<evidence type="ECO:0000256" key="1">
    <source>
        <dbReference type="ARBA" id="ARBA00022490"/>
    </source>
</evidence>
<evidence type="ECO:0000256" key="2">
    <source>
        <dbReference type="ARBA" id="ARBA00022574"/>
    </source>
</evidence>
<dbReference type="OrthoDB" id="366230at2759"/>
<dbReference type="GO" id="GO:0010970">
    <property type="term" value="P:transport along microtubule"/>
    <property type="evidence" value="ECO:0007669"/>
    <property type="project" value="TreeGrafter"/>
</dbReference>
<organism evidence="6 7">
    <name type="scientific">Lodderomyces elongisporus (strain ATCC 11503 / CBS 2605 / JCM 1781 / NBRC 1676 / NRRL YB-4239)</name>
    <name type="common">Yeast</name>
    <name type="synonym">Saccharomyces elongisporus</name>
    <dbReference type="NCBI Taxonomy" id="379508"/>
    <lineage>
        <taxon>Eukaryota</taxon>
        <taxon>Fungi</taxon>
        <taxon>Dikarya</taxon>
        <taxon>Ascomycota</taxon>
        <taxon>Saccharomycotina</taxon>
        <taxon>Pichiomycetes</taxon>
        <taxon>Debaryomycetaceae</taxon>
        <taxon>Candida/Lodderomyces clade</taxon>
        <taxon>Lodderomyces</taxon>
    </lineage>
</organism>
<gene>
    <name evidence="6" type="ORF">LELG_05260</name>
</gene>
<feature type="compositionally biased region" description="Basic and acidic residues" evidence="5">
    <location>
        <begin position="577"/>
        <end position="597"/>
    </location>
</feature>
<dbReference type="OMA" id="HNESDAN"/>
<dbReference type="PANTHER" id="PTHR12442:SF22">
    <property type="entry name" value="CYTOPLASMIC DYNEIN 1 INTERMEDIATE CHAIN-RELATED"/>
    <property type="match status" value="1"/>
</dbReference>
<reference evidence="6 7" key="1">
    <citation type="journal article" date="2009" name="Nature">
        <title>Evolution of pathogenicity and sexual reproduction in eight Candida genomes.</title>
        <authorList>
            <person name="Butler G."/>
            <person name="Rasmussen M.D."/>
            <person name="Lin M.F."/>
            <person name="Santos M.A."/>
            <person name="Sakthikumar S."/>
            <person name="Munro C.A."/>
            <person name="Rheinbay E."/>
            <person name="Grabherr M."/>
            <person name="Forche A."/>
            <person name="Reedy J.L."/>
            <person name="Agrafioti I."/>
            <person name="Arnaud M.B."/>
            <person name="Bates S."/>
            <person name="Brown A.J."/>
            <person name="Brunke S."/>
            <person name="Costanzo M.C."/>
            <person name="Fitzpatrick D.A."/>
            <person name="de Groot P.W."/>
            <person name="Harris D."/>
            <person name="Hoyer L.L."/>
            <person name="Hube B."/>
            <person name="Klis F.M."/>
            <person name="Kodira C."/>
            <person name="Lennard N."/>
            <person name="Logue M.E."/>
            <person name="Martin R."/>
            <person name="Neiman A.M."/>
            <person name="Nikolaou E."/>
            <person name="Quail M.A."/>
            <person name="Quinn J."/>
            <person name="Santos M.C."/>
            <person name="Schmitzberger F.F."/>
            <person name="Sherlock G."/>
            <person name="Shah P."/>
            <person name="Silverstein K.A."/>
            <person name="Skrzypek M.S."/>
            <person name="Soll D."/>
            <person name="Staggs R."/>
            <person name="Stansfield I."/>
            <person name="Stumpf M.P."/>
            <person name="Sudbery P.E."/>
            <person name="Srikantha T."/>
            <person name="Zeng Q."/>
            <person name="Berman J."/>
            <person name="Berriman M."/>
            <person name="Heitman J."/>
            <person name="Gow N.A."/>
            <person name="Lorenz M.C."/>
            <person name="Birren B.W."/>
            <person name="Kellis M."/>
            <person name="Cuomo C.A."/>
        </authorList>
    </citation>
    <scope>NUCLEOTIDE SEQUENCE [LARGE SCALE GENOMIC DNA]</scope>
    <source>
        <strain evidence="7">ATCC 11503 / BCRC 21390 / CBS 2605 / JCM 1781 / NBRC 1676 / NRRL YB-4239</strain>
    </source>
</reference>
<dbReference type="GeneID" id="5230640"/>
<evidence type="ECO:0000313" key="6">
    <source>
        <dbReference type="EMBL" id="EDK47079.1"/>
    </source>
</evidence>
<name>A5E6M1_LODEL</name>
<dbReference type="HOGENOM" id="CLU_035475_0_0_1"/>
<dbReference type="GO" id="GO:0005868">
    <property type="term" value="C:cytoplasmic dynein complex"/>
    <property type="evidence" value="ECO:0007669"/>
    <property type="project" value="TreeGrafter"/>
</dbReference>
<dbReference type="GO" id="GO:0045504">
    <property type="term" value="F:dynein heavy chain binding"/>
    <property type="evidence" value="ECO:0007669"/>
    <property type="project" value="TreeGrafter"/>
</dbReference>
<keyword evidence="2" id="KW-0853">WD repeat</keyword>
<dbReference type="eggNOG" id="KOG1587">
    <property type="taxonomic scope" value="Eukaryota"/>
</dbReference>
<dbReference type="Proteomes" id="UP000001996">
    <property type="component" value="Unassembled WGS sequence"/>
</dbReference>
<evidence type="ECO:0000256" key="5">
    <source>
        <dbReference type="SAM" id="MobiDB-lite"/>
    </source>
</evidence>
<evidence type="ECO:0008006" key="8">
    <source>
        <dbReference type="Google" id="ProtNLM"/>
    </source>
</evidence>
<keyword evidence="1" id="KW-0963">Cytoplasm</keyword>
<accession>A5E6M1</accession>
<dbReference type="VEuPathDB" id="FungiDB:LELG_05260"/>
<dbReference type="InParanoid" id="A5E6M1"/>
<evidence type="ECO:0000256" key="4">
    <source>
        <dbReference type="SAM" id="Coils"/>
    </source>
</evidence>